<dbReference type="InterPro" id="IPR039422">
    <property type="entry name" value="MarR/SlyA-like"/>
</dbReference>
<reference evidence="2 3" key="1">
    <citation type="submission" date="2017-02" db="EMBL/GenBank/DDBJ databases">
        <authorList>
            <person name="Peterson S.W."/>
        </authorList>
    </citation>
    <scope>NUCLEOTIDE SEQUENCE [LARGE SCALE GENOMIC DNA]</scope>
    <source>
        <strain evidence="2 3">B Ar 00.02</strain>
    </source>
</reference>
<dbReference type="CDD" id="cd00090">
    <property type="entry name" value="HTH_ARSR"/>
    <property type="match status" value="1"/>
</dbReference>
<dbReference type="GO" id="GO:0003700">
    <property type="term" value="F:DNA-binding transcription factor activity"/>
    <property type="evidence" value="ECO:0007669"/>
    <property type="project" value="InterPro"/>
</dbReference>
<accession>A0A1R4EXK0</accession>
<evidence type="ECO:0000313" key="3">
    <source>
        <dbReference type="Proteomes" id="UP000195913"/>
    </source>
</evidence>
<dbReference type="GO" id="GO:0006950">
    <property type="term" value="P:response to stress"/>
    <property type="evidence" value="ECO:0007669"/>
    <property type="project" value="TreeGrafter"/>
</dbReference>
<dbReference type="AlphaFoldDB" id="A0A1R4EXK0"/>
<keyword evidence="3" id="KW-1185">Reference proteome</keyword>
<dbReference type="InterPro" id="IPR036390">
    <property type="entry name" value="WH_DNA-bd_sf"/>
</dbReference>
<dbReference type="PANTHER" id="PTHR33164">
    <property type="entry name" value="TRANSCRIPTIONAL REGULATOR, MARR FAMILY"/>
    <property type="match status" value="1"/>
</dbReference>
<evidence type="ECO:0000259" key="1">
    <source>
        <dbReference type="PROSITE" id="PS50995"/>
    </source>
</evidence>
<gene>
    <name evidence="2" type="ORF">FM101_01250</name>
</gene>
<dbReference type="SMART" id="SM00347">
    <property type="entry name" value="HTH_MARR"/>
    <property type="match status" value="1"/>
</dbReference>
<name>A0A1R4EXK0_9MICC</name>
<dbReference type="Proteomes" id="UP000195913">
    <property type="component" value="Unassembled WGS sequence"/>
</dbReference>
<dbReference type="RefSeq" id="WP_158225986.1">
    <property type="nucleotide sequence ID" value="NZ_FUHW01000007.1"/>
</dbReference>
<proteinExistence type="predicted"/>
<dbReference type="InterPro" id="IPR036388">
    <property type="entry name" value="WH-like_DNA-bd_sf"/>
</dbReference>
<dbReference type="PANTHER" id="PTHR33164:SF57">
    <property type="entry name" value="MARR-FAMILY TRANSCRIPTIONAL REGULATOR"/>
    <property type="match status" value="1"/>
</dbReference>
<dbReference type="PROSITE" id="PS50995">
    <property type="entry name" value="HTH_MARR_2"/>
    <property type="match status" value="1"/>
</dbReference>
<evidence type="ECO:0000313" key="2">
    <source>
        <dbReference type="EMBL" id="SJM48378.1"/>
    </source>
</evidence>
<protein>
    <submittedName>
        <fullName evidence="2">Transcriptional regulator, MarR family</fullName>
    </submittedName>
</protein>
<dbReference type="InterPro" id="IPR000835">
    <property type="entry name" value="HTH_MarR-typ"/>
</dbReference>
<dbReference type="InterPro" id="IPR011991">
    <property type="entry name" value="ArsR-like_HTH"/>
</dbReference>
<dbReference type="PRINTS" id="PR00598">
    <property type="entry name" value="HTHMARR"/>
</dbReference>
<dbReference type="SUPFAM" id="SSF46785">
    <property type="entry name" value="Winged helix' DNA-binding domain"/>
    <property type="match status" value="1"/>
</dbReference>
<feature type="domain" description="HTH marR-type" evidence="1">
    <location>
        <begin position="9"/>
        <end position="145"/>
    </location>
</feature>
<dbReference type="Gene3D" id="1.10.10.10">
    <property type="entry name" value="Winged helix-like DNA-binding domain superfamily/Winged helix DNA-binding domain"/>
    <property type="match status" value="1"/>
</dbReference>
<dbReference type="Pfam" id="PF01047">
    <property type="entry name" value="MarR"/>
    <property type="match status" value="1"/>
</dbReference>
<dbReference type="EMBL" id="FUHW01000007">
    <property type="protein sequence ID" value="SJM48378.1"/>
    <property type="molecule type" value="Genomic_DNA"/>
</dbReference>
<organism evidence="2 3">
    <name type="scientific">Arthrobacter rhombi</name>
    <dbReference type="NCBI Taxonomy" id="71253"/>
    <lineage>
        <taxon>Bacteria</taxon>
        <taxon>Bacillati</taxon>
        <taxon>Actinomycetota</taxon>
        <taxon>Actinomycetes</taxon>
        <taxon>Micrococcales</taxon>
        <taxon>Micrococcaceae</taxon>
        <taxon>Arthrobacter</taxon>
    </lineage>
</organism>
<sequence>MTTNETDYRPALIAALTRILGEWTAPGFLTGVAAREGVHLDPPAIVMVTVIAQKGPQRPSALAAHLVTGPSNISKIIRRLSEAGLVVRATDPDDARAQRVQLTPAGEHVAAAFVKAGDGMVDELLEGWSEADRRTFVTLLERFAVASTSFAGTLGTTEPTTTGEIS</sequence>